<evidence type="ECO:0000313" key="2">
    <source>
        <dbReference type="Proteomes" id="UP000001817"/>
    </source>
</evidence>
<organism evidence="1 2">
    <name type="scientific">Paraburkholderia xenovorans (strain LB400)</name>
    <dbReference type="NCBI Taxonomy" id="266265"/>
    <lineage>
        <taxon>Bacteria</taxon>
        <taxon>Pseudomonadati</taxon>
        <taxon>Pseudomonadota</taxon>
        <taxon>Betaproteobacteria</taxon>
        <taxon>Burkholderiales</taxon>
        <taxon>Burkholderiaceae</taxon>
        <taxon>Paraburkholderia</taxon>
    </lineage>
</organism>
<dbReference type="EMBL" id="CP000272">
    <property type="protein sequence ID" value="ABE36727.1"/>
    <property type="molecule type" value="Genomic_DNA"/>
</dbReference>
<gene>
    <name evidence="1" type="ORF">Bxe_C0848</name>
</gene>
<dbReference type="AlphaFoldDB" id="Q13GR2"/>
<reference evidence="1 2" key="1">
    <citation type="journal article" date="2006" name="Proc. Natl. Acad. Sci. U.S.A.">
        <title>Burkholderia xenovorans LB400 harbors a multi-replicon, 9.73-Mbp genome shaped for versatility.</title>
        <authorList>
            <person name="Chain P.S."/>
            <person name="Denef V.J."/>
            <person name="Konstantinidis K.T."/>
            <person name="Vergez L.M."/>
            <person name="Agullo L."/>
            <person name="Reyes V.L."/>
            <person name="Hauser L."/>
            <person name="Cordova M."/>
            <person name="Gomez L."/>
            <person name="Gonzalez M."/>
            <person name="Land M."/>
            <person name="Lao V."/>
            <person name="Larimer F."/>
            <person name="LiPuma J.J."/>
            <person name="Mahenthiralingam E."/>
            <person name="Malfatti S.A."/>
            <person name="Marx C.J."/>
            <person name="Parnell J.J."/>
            <person name="Ramette A."/>
            <person name="Richardson P."/>
            <person name="Seeger M."/>
            <person name="Smith D."/>
            <person name="Spilker T."/>
            <person name="Sul W.J."/>
            <person name="Tsoi T.V."/>
            <person name="Ulrich L.E."/>
            <person name="Zhulin I.B."/>
            <person name="Tiedje J.M."/>
        </authorList>
    </citation>
    <scope>NUCLEOTIDE SEQUENCE [LARGE SCALE GENOMIC DNA]</scope>
    <source>
        <strain evidence="1 2">LB400</strain>
    </source>
</reference>
<accession>Q13GR2</accession>
<sequence>MAGRKCRYGWRCRCPQIRAKCHGTGVQPAIYNRVETSLDEYLEYPCEAVRHSHRRSGVMGYGRGLLLPIRRKRLNRWQRTWSRSV</sequence>
<protein>
    <submittedName>
        <fullName evidence="1">Uncharacterized protein</fullName>
    </submittedName>
</protein>
<name>Q13GR2_PARXL</name>
<dbReference type="Proteomes" id="UP000001817">
    <property type="component" value="Chromosome 3"/>
</dbReference>
<dbReference type="STRING" id="266265.Bxe_C0848"/>
<evidence type="ECO:0000313" key="1">
    <source>
        <dbReference type="EMBL" id="ABE36727.1"/>
    </source>
</evidence>
<proteinExistence type="predicted"/>
<keyword evidence="2" id="KW-1185">Reference proteome</keyword>
<dbReference type="KEGG" id="bxe:Bxe_C0848"/>